<sequence length="87" mass="9887">MPNLRTNILGHPDTLLIVRRRTRQPELSRRQIGHRCPEMRISTIVRIDPETSQPQGEPSRALVRSGSALLSTVRENNFISQMADENA</sequence>
<name>A0A026WAN1_OOCBI</name>
<evidence type="ECO:0000313" key="2">
    <source>
        <dbReference type="Proteomes" id="UP000053097"/>
    </source>
</evidence>
<dbReference type="AlphaFoldDB" id="A0A026WAN1"/>
<protein>
    <submittedName>
        <fullName evidence="1">Uncharacterized protein</fullName>
    </submittedName>
</protein>
<keyword evidence="2" id="KW-1185">Reference proteome</keyword>
<gene>
    <name evidence="1" type="ORF">X777_06215</name>
</gene>
<proteinExistence type="predicted"/>
<dbReference type="Proteomes" id="UP000053097">
    <property type="component" value="Unassembled WGS sequence"/>
</dbReference>
<accession>A0A026WAN1</accession>
<evidence type="ECO:0000313" key="1">
    <source>
        <dbReference type="EMBL" id="EZA53137.1"/>
    </source>
</evidence>
<dbReference type="EMBL" id="KK107293">
    <property type="protein sequence ID" value="EZA53137.1"/>
    <property type="molecule type" value="Genomic_DNA"/>
</dbReference>
<reference evidence="1 2" key="1">
    <citation type="journal article" date="2014" name="Curr. Biol.">
        <title>The genome of the clonal raider ant Cerapachys biroi.</title>
        <authorList>
            <person name="Oxley P.R."/>
            <person name="Ji L."/>
            <person name="Fetter-Pruneda I."/>
            <person name="McKenzie S.K."/>
            <person name="Li C."/>
            <person name="Hu H."/>
            <person name="Zhang G."/>
            <person name="Kronauer D.J."/>
        </authorList>
    </citation>
    <scope>NUCLEOTIDE SEQUENCE [LARGE SCALE GENOMIC DNA]</scope>
</reference>
<organism evidence="1 2">
    <name type="scientific">Ooceraea biroi</name>
    <name type="common">Clonal raider ant</name>
    <name type="synonym">Cerapachys biroi</name>
    <dbReference type="NCBI Taxonomy" id="2015173"/>
    <lineage>
        <taxon>Eukaryota</taxon>
        <taxon>Metazoa</taxon>
        <taxon>Ecdysozoa</taxon>
        <taxon>Arthropoda</taxon>
        <taxon>Hexapoda</taxon>
        <taxon>Insecta</taxon>
        <taxon>Pterygota</taxon>
        <taxon>Neoptera</taxon>
        <taxon>Endopterygota</taxon>
        <taxon>Hymenoptera</taxon>
        <taxon>Apocrita</taxon>
        <taxon>Aculeata</taxon>
        <taxon>Formicoidea</taxon>
        <taxon>Formicidae</taxon>
        <taxon>Dorylinae</taxon>
        <taxon>Ooceraea</taxon>
    </lineage>
</organism>